<protein>
    <submittedName>
        <fullName evidence="1">Uncharacterized protein</fullName>
    </submittedName>
</protein>
<keyword evidence="2" id="KW-1185">Reference proteome</keyword>
<gene>
    <name evidence="1" type="ORF">EXIGLDRAFT_784806</name>
</gene>
<evidence type="ECO:0000313" key="2">
    <source>
        <dbReference type="Proteomes" id="UP000077266"/>
    </source>
</evidence>
<sequence length="79" mass="8628">MTITDFGVAESVLRAFSGSIASRASSQERGSAKGCILRLGRSTYPANRKWLARILFWGEDVFERLADIGQAFNAGLQFG</sequence>
<proteinExistence type="predicted"/>
<name>A0A166M9X9_EXIGL</name>
<organism evidence="1 2">
    <name type="scientific">Exidia glandulosa HHB12029</name>
    <dbReference type="NCBI Taxonomy" id="1314781"/>
    <lineage>
        <taxon>Eukaryota</taxon>
        <taxon>Fungi</taxon>
        <taxon>Dikarya</taxon>
        <taxon>Basidiomycota</taxon>
        <taxon>Agaricomycotina</taxon>
        <taxon>Agaricomycetes</taxon>
        <taxon>Auriculariales</taxon>
        <taxon>Exidiaceae</taxon>
        <taxon>Exidia</taxon>
    </lineage>
</organism>
<dbReference type="AlphaFoldDB" id="A0A166M9X9"/>
<dbReference type="EMBL" id="KV427572">
    <property type="protein sequence ID" value="KZV77798.1"/>
    <property type="molecule type" value="Genomic_DNA"/>
</dbReference>
<reference evidence="1 2" key="1">
    <citation type="journal article" date="2016" name="Mol. Biol. Evol.">
        <title>Comparative Genomics of Early-Diverging Mushroom-Forming Fungi Provides Insights into the Origins of Lignocellulose Decay Capabilities.</title>
        <authorList>
            <person name="Nagy L.G."/>
            <person name="Riley R."/>
            <person name="Tritt A."/>
            <person name="Adam C."/>
            <person name="Daum C."/>
            <person name="Floudas D."/>
            <person name="Sun H."/>
            <person name="Yadav J.S."/>
            <person name="Pangilinan J."/>
            <person name="Larsson K.H."/>
            <person name="Matsuura K."/>
            <person name="Barry K."/>
            <person name="Labutti K."/>
            <person name="Kuo R."/>
            <person name="Ohm R.A."/>
            <person name="Bhattacharya S.S."/>
            <person name="Shirouzu T."/>
            <person name="Yoshinaga Y."/>
            <person name="Martin F.M."/>
            <person name="Grigoriev I.V."/>
            <person name="Hibbett D.S."/>
        </authorList>
    </citation>
    <scope>NUCLEOTIDE SEQUENCE [LARGE SCALE GENOMIC DNA]</scope>
    <source>
        <strain evidence="1 2">HHB12029</strain>
    </source>
</reference>
<dbReference type="InParanoid" id="A0A166M9X9"/>
<dbReference type="Proteomes" id="UP000077266">
    <property type="component" value="Unassembled WGS sequence"/>
</dbReference>
<evidence type="ECO:0000313" key="1">
    <source>
        <dbReference type="EMBL" id="KZV77798.1"/>
    </source>
</evidence>
<accession>A0A166M9X9</accession>